<evidence type="ECO:0000313" key="1">
    <source>
        <dbReference type="EMBL" id="PHN03634.1"/>
    </source>
</evidence>
<evidence type="ECO:0000313" key="2">
    <source>
        <dbReference type="Proteomes" id="UP000223913"/>
    </source>
</evidence>
<reference evidence="1 2" key="1">
    <citation type="submission" date="2017-10" db="EMBL/GenBank/DDBJ databases">
        <title>The draft genome sequence of Lewinella nigricans NBRC 102662.</title>
        <authorList>
            <person name="Wang K."/>
        </authorList>
    </citation>
    <scope>NUCLEOTIDE SEQUENCE [LARGE SCALE GENOMIC DNA]</scope>
    <source>
        <strain evidence="1 2">NBRC 102662</strain>
    </source>
</reference>
<dbReference type="Proteomes" id="UP000223913">
    <property type="component" value="Unassembled WGS sequence"/>
</dbReference>
<accession>A0A2D0N554</accession>
<dbReference type="AlphaFoldDB" id="A0A2D0N554"/>
<dbReference type="EMBL" id="PDUD01000030">
    <property type="protein sequence ID" value="PHN03634.1"/>
    <property type="molecule type" value="Genomic_DNA"/>
</dbReference>
<dbReference type="GO" id="GO:0006508">
    <property type="term" value="P:proteolysis"/>
    <property type="evidence" value="ECO:0007669"/>
    <property type="project" value="InterPro"/>
</dbReference>
<dbReference type="OrthoDB" id="3521766at2"/>
<dbReference type="Pfam" id="PF13650">
    <property type="entry name" value="Asp_protease_2"/>
    <property type="match status" value="1"/>
</dbReference>
<dbReference type="InterPro" id="IPR001969">
    <property type="entry name" value="Aspartic_peptidase_AS"/>
</dbReference>
<dbReference type="GO" id="GO:0004190">
    <property type="term" value="F:aspartic-type endopeptidase activity"/>
    <property type="evidence" value="ECO:0007669"/>
    <property type="project" value="InterPro"/>
</dbReference>
<dbReference type="InterPro" id="IPR021109">
    <property type="entry name" value="Peptidase_aspartic_dom_sf"/>
</dbReference>
<keyword evidence="2" id="KW-1185">Reference proteome</keyword>
<dbReference type="PROSITE" id="PS00141">
    <property type="entry name" value="ASP_PROTEASE"/>
    <property type="match status" value="1"/>
</dbReference>
<protein>
    <recommendedName>
        <fullName evidence="3">Peptidase A2 domain-containing protein</fullName>
    </recommendedName>
</protein>
<evidence type="ECO:0008006" key="3">
    <source>
        <dbReference type="Google" id="ProtNLM"/>
    </source>
</evidence>
<comment type="caution">
    <text evidence="1">The sequence shown here is derived from an EMBL/GenBank/DDBJ whole genome shotgun (WGS) entry which is preliminary data.</text>
</comment>
<name>A0A2D0N554_FLAN2</name>
<dbReference type="Gene3D" id="2.40.70.10">
    <property type="entry name" value="Acid Proteases"/>
    <property type="match status" value="2"/>
</dbReference>
<organism evidence="1 2">
    <name type="scientific">Flavilitoribacter nigricans (strain ATCC 23147 / DSM 23189 / NBRC 102662 / NCIMB 1420 / SS-2)</name>
    <name type="common">Lewinella nigricans</name>
    <dbReference type="NCBI Taxonomy" id="1122177"/>
    <lineage>
        <taxon>Bacteria</taxon>
        <taxon>Pseudomonadati</taxon>
        <taxon>Bacteroidota</taxon>
        <taxon>Saprospiria</taxon>
        <taxon>Saprospirales</taxon>
        <taxon>Lewinellaceae</taxon>
        <taxon>Flavilitoribacter</taxon>
    </lineage>
</organism>
<sequence>MKFVYRYQILLIWALLFIRLPDGRATEVHPPPEDWFFSCSLNFPLAIQPNPNTIYIPFKLVGRLIAVEAQADSINGTFILDTGAERLLLNSNHYQERQVEQFVSIGNTGTVKSVSNRWVDSLYWDNLTFSNVRANIVDLTHIEQKKHIRLVGIIGYNVFKDFEIFIDFQSQQVVLTRLDKDGYRLDPEAIWESPYDSMDFKLVRHLIMIEAEVQGRKLKFNVDSGAEVNLLDRKVKRKVLDDFEIIRRVKMVGVGQNEIEVLAGVLHNVTYGNQSDESMRTLITNLLEMCTTFGTRIDGVVGYEFLSSRRTLINYKRKKLFFFQQQRP</sequence>
<proteinExistence type="predicted"/>
<gene>
    <name evidence="1" type="ORF">CRP01_25590</name>
</gene>
<dbReference type="SUPFAM" id="SSF50630">
    <property type="entry name" value="Acid proteases"/>
    <property type="match status" value="2"/>
</dbReference>